<dbReference type="OrthoDB" id="276515at2759"/>
<keyword evidence="2 3" id="KW-0040">ANK repeat</keyword>
<accession>A0A1Q9F4A7</accession>
<evidence type="ECO:0000256" key="3">
    <source>
        <dbReference type="PROSITE-ProRule" id="PRU00023"/>
    </source>
</evidence>
<protein>
    <submittedName>
        <fullName evidence="6">Ankyrin repeat domain-containing protein 50</fullName>
    </submittedName>
</protein>
<gene>
    <name evidence="6" type="primary">ANKRD50</name>
    <name evidence="6" type="ORF">AK812_SmicGene1399</name>
</gene>
<evidence type="ECO:0000256" key="4">
    <source>
        <dbReference type="SAM" id="MobiDB-lite"/>
    </source>
</evidence>
<feature type="compositionally biased region" description="Basic and acidic residues" evidence="4">
    <location>
        <begin position="7"/>
        <end position="17"/>
    </location>
</feature>
<feature type="compositionally biased region" description="Low complexity" evidence="4">
    <location>
        <begin position="420"/>
        <end position="430"/>
    </location>
</feature>
<dbReference type="Gene3D" id="1.25.40.20">
    <property type="entry name" value="Ankyrin repeat-containing domain"/>
    <property type="match status" value="2"/>
</dbReference>
<dbReference type="SUPFAM" id="SSF56219">
    <property type="entry name" value="DNase I-like"/>
    <property type="match status" value="1"/>
</dbReference>
<feature type="region of interest" description="Disordered" evidence="4">
    <location>
        <begin position="1"/>
        <end position="25"/>
    </location>
</feature>
<feature type="repeat" description="ANK" evidence="3">
    <location>
        <begin position="630"/>
        <end position="662"/>
    </location>
</feature>
<evidence type="ECO:0000256" key="1">
    <source>
        <dbReference type="ARBA" id="ARBA00022737"/>
    </source>
</evidence>
<keyword evidence="1" id="KW-0677">Repeat</keyword>
<dbReference type="Pfam" id="PF12796">
    <property type="entry name" value="Ank_2"/>
    <property type="match status" value="1"/>
</dbReference>
<evidence type="ECO:0000313" key="6">
    <source>
        <dbReference type="EMBL" id="OLQ14472.1"/>
    </source>
</evidence>
<dbReference type="Proteomes" id="UP000186817">
    <property type="component" value="Unassembled WGS sequence"/>
</dbReference>
<evidence type="ECO:0000256" key="2">
    <source>
        <dbReference type="ARBA" id="ARBA00023043"/>
    </source>
</evidence>
<dbReference type="EMBL" id="LSRX01000015">
    <property type="protein sequence ID" value="OLQ14472.1"/>
    <property type="molecule type" value="Genomic_DNA"/>
</dbReference>
<dbReference type="InterPro" id="IPR036770">
    <property type="entry name" value="Ankyrin_rpt-contain_sf"/>
</dbReference>
<dbReference type="Pfam" id="PF03372">
    <property type="entry name" value="Exo_endo_phos"/>
    <property type="match status" value="1"/>
</dbReference>
<name>A0A1Q9F4A7_SYMMI</name>
<dbReference type="PANTHER" id="PTHR24166">
    <property type="entry name" value="ROLLING PEBBLES, ISOFORM B"/>
    <property type="match status" value="1"/>
</dbReference>
<dbReference type="PANTHER" id="PTHR24166:SF61">
    <property type="entry name" value="ANKYRIN REPEAT DOMAIN-CONTAINING PROTEIN 50-LIKE ISOFORM X1"/>
    <property type="match status" value="1"/>
</dbReference>
<sequence>MLTPEARGSKANHERQKLRVQKSEGVSDTYEQRFQEMREQFKNEMEQRVGKLQKECSLAVMTYNIRIDMEERDANNHYTKRVGRLSSFIGRMEPWLIGLQEPSSGQLLHLQSGLASHWQAVGYEANGHKAIDRAEPRRFNDYQTGILYDSRHLELVESDHLWLSERPRTPGTKSWDSVGVRTVTIAAFRLRDGGSDVKIVHLNTHLDVWGARARIEQAKLLLLHSNTWSQRYLNASIVLTGDFNTANGHPPHSLLLQGGYSDSWELCKNLPECWSHDFAATFHGWLGSSVNTYALRTVQFVLQAVHACGVDFPKAVPGSVREIGSAARKILKQLDVQKIWQNLPSSLSRLHVDWILVKPAVQQQALSPEAVVVAEIRDSKREFQLQELAKASSKRADEAEQRLADKVTGADRIEAEQRAAAHAAEAPTEAPGRASRQRAMLRITQLSGELTNLPFTELSDVREVKQRLHQQHGLPPRFRQRLLQGGNILDDAVKLDTPMDLQVLIVPFPEFRLDDQSSIELCEGAARGQLAEVETLLQLPVDPDASMPLMSIQNSKGAVLEISRGVPALVAAARGGHAQFVELLVEAGARKDLCDREGKTALMCAAWCGHDRAVQLLLKAGAERDMRDNWGSTALIYAAEEGHAPIVRLLLKASAQTDLCNKNGETALTMSSMHSHAEVVRLLLAKNPCLASRAAHDDQGWCLTT</sequence>
<dbReference type="CDD" id="cd17039">
    <property type="entry name" value="Ubl_ubiquitin_like"/>
    <property type="match status" value="1"/>
</dbReference>
<keyword evidence="7" id="KW-1185">Reference proteome</keyword>
<feature type="repeat" description="ANK" evidence="3">
    <location>
        <begin position="564"/>
        <end position="596"/>
    </location>
</feature>
<feature type="domain" description="Endonuclease/exonuclease/phosphatase" evidence="5">
    <location>
        <begin position="61"/>
        <end position="361"/>
    </location>
</feature>
<reference evidence="6 7" key="1">
    <citation type="submission" date="2016-02" db="EMBL/GenBank/DDBJ databases">
        <title>Genome analysis of coral dinoflagellate symbionts highlights evolutionary adaptations to a symbiotic lifestyle.</title>
        <authorList>
            <person name="Aranda M."/>
            <person name="Li Y."/>
            <person name="Liew Y.J."/>
            <person name="Baumgarten S."/>
            <person name="Simakov O."/>
            <person name="Wilson M."/>
            <person name="Piel J."/>
            <person name="Ashoor H."/>
            <person name="Bougouffa S."/>
            <person name="Bajic V.B."/>
            <person name="Ryu T."/>
            <person name="Ravasi T."/>
            <person name="Bayer T."/>
            <person name="Micklem G."/>
            <person name="Kim H."/>
            <person name="Bhak J."/>
            <person name="Lajeunesse T.C."/>
            <person name="Voolstra C.R."/>
        </authorList>
    </citation>
    <scope>NUCLEOTIDE SEQUENCE [LARGE SCALE GENOMIC DNA]</scope>
    <source>
        <strain evidence="6 7">CCMP2467</strain>
    </source>
</reference>
<evidence type="ECO:0000259" key="5">
    <source>
        <dbReference type="Pfam" id="PF03372"/>
    </source>
</evidence>
<dbReference type="InterPro" id="IPR036691">
    <property type="entry name" value="Endo/exonu/phosph_ase_sf"/>
</dbReference>
<feature type="region of interest" description="Disordered" evidence="4">
    <location>
        <begin position="416"/>
        <end position="436"/>
    </location>
</feature>
<dbReference type="Gene3D" id="3.60.10.10">
    <property type="entry name" value="Endonuclease/exonuclease/phosphatase"/>
    <property type="match status" value="1"/>
</dbReference>
<dbReference type="PROSITE" id="PS50297">
    <property type="entry name" value="ANK_REP_REGION"/>
    <property type="match status" value="2"/>
</dbReference>
<organism evidence="6 7">
    <name type="scientific">Symbiodinium microadriaticum</name>
    <name type="common">Dinoflagellate</name>
    <name type="synonym">Zooxanthella microadriatica</name>
    <dbReference type="NCBI Taxonomy" id="2951"/>
    <lineage>
        <taxon>Eukaryota</taxon>
        <taxon>Sar</taxon>
        <taxon>Alveolata</taxon>
        <taxon>Dinophyceae</taxon>
        <taxon>Suessiales</taxon>
        <taxon>Symbiodiniaceae</taxon>
        <taxon>Symbiodinium</taxon>
    </lineage>
</organism>
<dbReference type="SMART" id="SM00248">
    <property type="entry name" value="ANK"/>
    <property type="match status" value="4"/>
</dbReference>
<dbReference type="InterPro" id="IPR005135">
    <property type="entry name" value="Endo/exonuclease/phosphatase"/>
</dbReference>
<dbReference type="PROSITE" id="PS50088">
    <property type="entry name" value="ANK_REPEAT"/>
    <property type="match status" value="3"/>
</dbReference>
<comment type="caution">
    <text evidence="6">The sequence shown here is derived from an EMBL/GenBank/DDBJ whole genome shotgun (WGS) entry which is preliminary data.</text>
</comment>
<dbReference type="InterPro" id="IPR002110">
    <property type="entry name" value="Ankyrin_rpt"/>
</dbReference>
<dbReference type="AlphaFoldDB" id="A0A1Q9F4A7"/>
<proteinExistence type="predicted"/>
<evidence type="ECO:0000313" key="7">
    <source>
        <dbReference type="Proteomes" id="UP000186817"/>
    </source>
</evidence>
<dbReference type="InterPro" id="IPR050889">
    <property type="entry name" value="Dendritic_Spine_Reg/Scaffold"/>
</dbReference>
<dbReference type="GO" id="GO:0003824">
    <property type="term" value="F:catalytic activity"/>
    <property type="evidence" value="ECO:0007669"/>
    <property type="project" value="InterPro"/>
</dbReference>
<feature type="repeat" description="ANK" evidence="3">
    <location>
        <begin position="597"/>
        <end position="629"/>
    </location>
</feature>
<dbReference type="SUPFAM" id="SSF48403">
    <property type="entry name" value="Ankyrin repeat"/>
    <property type="match status" value="1"/>
</dbReference>